<proteinExistence type="predicted"/>
<sequence>MSSLTKVPASSNDVSTEESGWTMYFDDFFNNHVGNNHKCSMSLSGVASSSSFVSDAASLVEKKVTSSKQVEEFSLNKNGKRSSFKKRKDMITALIDEALEDTATSPLNCPKEKGNTSGQKELSFNERDSDCSELKKRDLCLVPLSMVVNYLC</sequence>
<dbReference type="GO" id="GO:0010089">
    <property type="term" value="P:xylem development"/>
    <property type="evidence" value="ECO:0007669"/>
    <property type="project" value="InterPro"/>
</dbReference>
<reference evidence="1" key="1">
    <citation type="journal article" date="2019" name="Toxins">
        <title>Detection of Abrin-Like and Prepropulchellin-Like Toxin Genes and Transcripts Using Whole Genome Sequencing and Full-Length Transcript Sequencing of Abrus precatorius.</title>
        <authorList>
            <person name="Hovde B.T."/>
            <person name="Daligault H.E."/>
            <person name="Hanschen E.R."/>
            <person name="Kunde Y.A."/>
            <person name="Johnson M.B."/>
            <person name="Starkenburg S.R."/>
            <person name="Johnson S.L."/>
        </authorList>
    </citation>
    <scope>NUCLEOTIDE SEQUENCE [LARGE SCALE GENOMIC DNA]</scope>
</reference>
<organism evidence="1 2">
    <name type="scientific">Abrus precatorius</name>
    <name type="common">Indian licorice</name>
    <name type="synonym">Glycine abrus</name>
    <dbReference type="NCBI Taxonomy" id="3816"/>
    <lineage>
        <taxon>Eukaryota</taxon>
        <taxon>Viridiplantae</taxon>
        <taxon>Streptophyta</taxon>
        <taxon>Embryophyta</taxon>
        <taxon>Tracheophyta</taxon>
        <taxon>Spermatophyta</taxon>
        <taxon>Magnoliopsida</taxon>
        <taxon>eudicotyledons</taxon>
        <taxon>Gunneridae</taxon>
        <taxon>Pentapetalae</taxon>
        <taxon>rosids</taxon>
        <taxon>fabids</taxon>
        <taxon>Fabales</taxon>
        <taxon>Fabaceae</taxon>
        <taxon>Papilionoideae</taxon>
        <taxon>50 kb inversion clade</taxon>
        <taxon>NPAAA clade</taxon>
        <taxon>indigoferoid/millettioid clade</taxon>
        <taxon>Abreae</taxon>
        <taxon>Abrus</taxon>
    </lineage>
</organism>
<dbReference type="OrthoDB" id="779856at2759"/>
<dbReference type="InterPro" id="IPR039280">
    <property type="entry name" value="VUP"/>
</dbReference>
<evidence type="ECO:0000313" key="2">
    <source>
        <dbReference type="RefSeq" id="XP_027348168.1"/>
    </source>
</evidence>
<reference evidence="2" key="2">
    <citation type="submission" date="2025-08" db="UniProtKB">
        <authorList>
            <consortium name="RefSeq"/>
        </authorList>
    </citation>
    <scope>IDENTIFICATION</scope>
    <source>
        <tissue evidence="2">Young leaves</tissue>
    </source>
</reference>
<dbReference type="RefSeq" id="XP_027348168.1">
    <property type="nucleotide sequence ID" value="XM_027492367.1"/>
</dbReference>
<dbReference type="Proteomes" id="UP000694853">
    <property type="component" value="Unplaced"/>
</dbReference>
<gene>
    <name evidence="2" type="primary">LOC113859650</name>
</gene>
<dbReference type="PANTHER" id="PTHR33974:SF25">
    <property type="entry name" value="SMALL PHOSPHATASE-LIKE PROTEIN 2, PUTATIVE-RELATED"/>
    <property type="match status" value="1"/>
</dbReference>
<dbReference type="KEGG" id="aprc:113859650"/>
<protein>
    <submittedName>
        <fullName evidence="2">Uncharacterized protein</fullName>
    </submittedName>
</protein>
<dbReference type="GeneID" id="113859650"/>
<accession>A0A8B8KXT4</accession>
<evidence type="ECO:0000313" key="1">
    <source>
        <dbReference type="Proteomes" id="UP000694853"/>
    </source>
</evidence>
<dbReference type="PANTHER" id="PTHR33974">
    <property type="entry name" value="VASCULAR-RELATED UNKNOWN PROTEIN 1-RELATED"/>
    <property type="match status" value="1"/>
</dbReference>
<name>A0A8B8KXT4_ABRPR</name>
<keyword evidence="1" id="KW-1185">Reference proteome</keyword>
<dbReference type="AlphaFoldDB" id="A0A8B8KXT4"/>